<accession>X1S300</accession>
<protein>
    <submittedName>
        <fullName evidence="1">Uncharacterized protein</fullName>
    </submittedName>
</protein>
<gene>
    <name evidence="1" type="ORF">S12H4_13068</name>
</gene>
<name>X1S300_9ZZZZ</name>
<proteinExistence type="predicted"/>
<dbReference type="EMBL" id="BARW01006230">
    <property type="protein sequence ID" value="GAI87268.1"/>
    <property type="molecule type" value="Genomic_DNA"/>
</dbReference>
<organism evidence="1">
    <name type="scientific">marine sediment metagenome</name>
    <dbReference type="NCBI Taxonomy" id="412755"/>
    <lineage>
        <taxon>unclassified sequences</taxon>
        <taxon>metagenomes</taxon>
        <taxon>ecological metagenomes</taxon>
    </lineage>
</organism>
<comment type="caution">
    <text evidence="1">The sequence shown here is derived from an EMBL/GenBank/DDBJ whole genome shotgun (WGS) entry which is preliminary data.</text>
</comment>
<sequence>MILAWPIDRYNWCLSTSLEIAKRRFMIQAIKHEIIERERTLLGESAHY</sequence>
<reference evidence="1" key="1">
    <citation type="journal article" date="2014" name="Front. Microbiol.">
        <title>High frequency of phylogenetically diverse reductive dehalogenase-homologous genes in deep subseafloor sedimentary metagenomes.</title>
        <authorList>
            <person name="Kawai M."/>
            <person name="Futagami T."/>
            <person name="Toyoda A."/>
            <person name="Takaki Y."/>
            <person name="Nishi S."/>
            <person name="Hori S."/>
            <person name="Arai W."/>
            <person name="Tsubouchi T."/>
            <person name="Morono Y."/>
            <person name="Uchiyama I."/>
            <person name="Ito T."/>
            <person name="Fujiyama A."/>
            <person name="Inagaki F."/>
            <person name="Takami H."/>
        </authorList>
    </citation>
    <scope>NUCLEOTIDE SEQUENCE</scope>
    <source>
        <strain evidence="1">Expedition CK06-06</strain>
    </source>
</reference>
<evidence type="ECO:0000313" key="1">
    <source>
        <dbReference type="EMBL" id="GAI87268.1"/>
    </source>
</evidence>
<dbReference type="AlphaFoldDB" id="X1S300"/>